<protein>
    <submittedName>
        <fullName evidence="1">Uncharacterized protein</fullName>
    </submittedName>
</protein>
<dbReference type="AlphaFoldDB" id="A0A179FDY6"/>
<evidence type="ECO:0000313" key="2">
    <source>
        <dbReference type="Proteomes" id="UP000078340"/>
    </source>
</evidence>
<evidence type="ECO:0000313" key="1">
    <source>
        <dbReference type="EMBL" id="OAQ63785.1"/>
    </source>
</evidence>
<name>A0A179FDY6_PURLI</name>
<comment type="caution">
    <text evidence="1">The sequence shown here is derived from an EMBL/GenBank/DDBJ whole genome shotgun (WGS) entry which is preliminary data.</text>
</comment>
<proteinExistence type="predicted"/>
<dbReference type="Proteomes" id="UP000078340">
    <property type="component" value="Unassembled WGS sequence"/>
</dbReference>
<accession>A0A179FDY6</accession>
<reference evidence="1 2" key="1">
    <citation type="submission" date="2016-02" db="EMBL/GenBank/DDBJ databases">
        <title>Biosynthesis of antibiotic leucinostatins and their inhibition on Phytophthora in bio-control Purpureocillium lilacinum.</title>
        <authorList>
            <person name="Wang G."/>
            <person name="Liu Z."/>
            <person name="Lin R."/>
            <person name="Li E."/>
            <person name="Mao Z."/>
            <person name="Ling J."/>
            <person name="Yin W."/>
            <person name="Xie B."/>
        </authorList>
    </citation>
    <scope>NUCLEOTIDE SEQUENCE [LARGE SCALE GENOMIC DNA]</scope>
    <source>
        <strain evidence="1">PLFJ-1</strain>
    </source>
</reference>
<dbReference type="EMBL" id="LSBI01000030">
    <property type="protein sequence ID" value="OAQ63785.1"/>
    <property type="molecule type" value="Genomic_DNA"/>
</dbReference>
<organism evidence="1 2">
    <name type="scientific">Purpureocillium lilacinum</name>
    <name type="common">Paecilomyces lilacinus</name>
    <dbReference type="NCBI Taxonomy" id="33203"/>
    <lineage>
        <taxon>Eukaryota</taxon>
        <taxon>Fungi</taxon>
        <taxon>Dikarya</taxon>
        <taxon>Ascomycota</taxon>
        <taxon>Pezizomycotina</taxon>
        <taxon>Sordariomycetes</taxon>
        <taxon>Hypocreomycetidae</taxon>
        <taxon>Hypocreales</taxon>
        <taxon>Ophiocordycipitaceae</taxon>
        <taxon>Purpureocillium</taxon>
    </lineage>
</organism>
<gene>
    <name evidence="1" type="ORF">VFPFJ_11384</name>
</gene>
<sequence>MTFNWDRTAIMHRDDAHHSREARQHASNAALASTVAQAIPWYSSPIGRVIKHLSECQELPTPWTYGFGPRPDPGPSCSSTGELGCLLSGGRSKPGSVAPIIIVKGSSRPLRGYNRFVQRSRRR</sequence>